<protein>
    <submittedName>
        <fullName evidence="1">Uncharacterized protein</fullName>
    </submittedName>
</protein>
<keyword evidence="2" id="KW-1185">Reference proteome</keyword>
<name>A0AA88SB27_CHASR</name>
<organism evidence="1 2">
    <name type="scientific">Channa striata</name>
    <name type="common">Snakehead murrel</name>
    <name type="synonym">Ophicephalus striatus</name>
    <dbReference type="NCBI Taxonomy" id="64152"/>
    <lineage>
        <taxon>Eukaryota</taxon>
        <taxon>Metazoa</taxon>
        <taxon>Chordata</taxon>
        <taxon>Craniata</taxon>
        <taxon>Vertebrata</taxon>
        <taxon>Euteleostomi</taxon>
        <taxon>Actinopterygii</taxon>
        <taxon>Neopterygii</taxon>
        <taxon>Teleostei</taxon>
        <taxon>Neoteleostei</taxon>
        <taxon>Acanthomorphata</taxon>
        <taxon>Anabantaria</taxon>
        <taxon>Anabantiformes</taxon>
        <taxon>Channoidei</taxon>
        <taxon>Channidae</taxon>
        <taxon>Channa</taxon>
    </lineage>
</organism>
<gene>
    <name evidence="1" type="ORF">Q5P01_020155</name>
</gene>
<sequence>MSTGPVNTVPVFLLQNVNCLLNVPPYWVCLPLRLSSKNAVRVLVSRSVPGGLTLSASFPGLLTPAVTF</sequence>
<evidence type="ECO:0000313" key="1">
    <source>
        <dbReference type="EMBL" id="KAK2825941.1"/>
    </source>
</evidence>
<accession>A0AA88SB27</accession>
<evidence type="ECO:0000313" key="2">
    <source>
        <dbReference type="Proteomes" id="UP001187415"/>
    </source>
</evidence>
<dbReference type="AlphaFoldDB" id="A0AA88SB27"/>
<dbReference type="EMBL" id="JAUPFM010000016">
    <property type="protein sequence ID" value="KAK2825941.1"/>
    <property type="molecule type" value="Genomic_DNA"/>
</dbReference>
<proteinExistence type="predicted"/>
<comment type="caution">
    <text evidence="1">The sequence shown here is derived from an EMBL/GenBank/DDBJ whole genome shotgun (WGS) entry which is preliminary data.</text>
</comment>
<reference evidence="1" key="1">
    <citation type="submission" date="2023-07" db="EMBL/GenBank/DDBJ databases">
        <title>Chromosome-level Genome Assembly of Striped Snakehead (Channa striata).</title>
        <authorList>
            <person name="Liu H."/>
        </authorList>
    </citation>
    <scope>NUCLEOTIDE SEQUENCE</scope>
    <source>
        <strain evidence="1">Gz</strain>
        <tissue evidence="1">Muscle</tissue>
    </source>
</reference>
<dbReference type="Proteomes" id="UP001187415">
    <property type="component" value="Unassembled WGS sequence"/>
</dbReference>